<evidence type="ECO:0000256" key="1">
    <source>
        <dbReference type="SAM" id="MobiDB-lite"/>
    </source>
</evidence>
<proteinExistence type="predicted"/>
<comment type="caution">
    <text evidence="2">The sequence shown here is derived from an EMBL/GenBank/DDBJ whole genome shotgun (WGS) entry which is preliminary data.</text>
</comment>
<dbReference type="AlphaFoldDB" id="A0A7J9NE36"/>
<keyword evidence="3" id="KW-1185">Reference proteome</keyword>
<dbReference type="Proteomes" id="UP000593576">
    <property type="component" value="Unassembled WGS sequence"/>
</dbReference>
<dbReference type="EMBL" id="JABFAF010279383">
    <property type="protein sequence ID" value="MBA0881500.1"/>
    <property type="molecule type" value="Genomic_DNA"/>
</dbReference>
<evidence type="ECO:0000313" key="2">
    <source>
        <dbReference type="EMBL" id="MBA0881500.1"/>
    </source>
</evidence>
<accession>A0A7J9NE36</accession>
<organism evidence="2 3">
    <name type="scientific">Gossypium schwendimanii</name>
    <name type="common">Cotton</name>
    <dbReference type="NCBI Taxonomy" id="34291"/>
    <lineage>
        <taxon>Eukaryota</taxon>
        <taxon>Viridiplantae</taxon>
        <taxon>Streptophyta</taxon>
        <taxon>Embryophyta</taxon>
        <taxon>Tracheophyta</taxon>
        <taxon>Spermatophyta</taxon>
        <taxon>Magnoliopsida</taxon>
        <taxon>eudicotyledons</taxon>
        <taxon>Gunneridae</taxon>
        <taxon>Pentapetalae</taxon>
        <taxon>rosids</taxon>
        <taxon>malvids</taxon>
        <taxon>Malvales</taxon>
        <taxon>Malvaceae</taxon>
        <taxon>Malvoideae</taxon>
        <taxon>Gossypium</taxon>
    </lineage>
</organism>
<sequence length="50" mass="5777">MKNNFTRSLKYNNGSCKKNPSNIVDTSEGQLFLPRKRVERGESESFNLEI</sequence>
<evidence type="ECO:0000313" key="3">
    <source>
        <dbReference type="Proteomes" id="UP000593576"/>
    </source>
</evidence>
<gene>
    <name evidence="2" type="ORF">Goshw_010230</name>
</gene>
<name>A0A7J9NE36_GOSSC</name>
<reference evidence="2 3" key="1">
    <citation type="journal article" date="2019" name="Genome Biol. Evol.">
        <title>Insights into the evolution of the New World diploid cottons (Gossypium, subgenus Houzingenia) based on genome sequencing.</title>
        <authorList>
            <person name="Grover C.E."/>
            <person name="Arick M.A. 2nd"/>
            <person name="Thrash A."/>
            <person name="Conover J.L."/>
            <person name="Sanders W.S."/>
            <person name="Peterson D.G."/>
            <person name="Frelichowski J.E."/>
            <person name="Scheffler J.A."/>
            <person name="Scheffler B.E."/>
            <person name="Wendel J.F."/>
        </authorList>
    </citation>
    <scope>NUCLEOTIDE SEQUENCE [LARGE SCALE GENOMIC DNA]</scope>
    <source>
        <strain evidence="2">1</strain>
        <tissue evidence="2">Leaf</tissue>
    </source>
</reference>
<protein>
    <submittedName>
        <fullName evidence="2">Uncharacterized protein</fullName>
    </submittedName>
</protein>
<feature type="region of interest" description="Disordered" evidence="1">
    <location>
        <begin position="1"/>
        <end position="25"/>
    </location>
</feature>